<dbReference type="HOGENOM" id="CLU_942182_0_0_9"/>
<evidence type="ECO:0000313" key="3">
    <source>
        <dbReference type="EMBL" id="AGX03243.1"/>
    </source>
</evidence>
<keyword evidence="1" id="KW-0812">Transmembrane</keyword>
<dbReference type="AlphaFoldDB" id="U5L7C8"/>
<keyword evidence="1" id="KW-1133">Transmembrane helix</keyword>
<dbReference type="InterPro" id="IPR008269">
    <property type="entry name" value="Lon_proteolytic"/>
</dbReference>
<dbReference type="InterPro" id="IPR020568">
    <property type="entry name" value="Ribosomal_Su5_D2-typ_SF"/>
</dbReference>
<dbReference type="KEGG" id="bif:N288_06550"/>
<dbReference type="GO" id="GO:0005524">
    <property type="term" value="F:ATP binding"/>
    <property type="evidence" value="ECO:0007669"/>
    <property type="project" value="InterPro"/>
</dbReference>
<evidence type="ECO:0000256" key="1">
    <source>
        <dbReference type="SAM" id="Phobius"/>
    </source>
</evidence>
<evidence type="ECO:0000259" key="2">
    <source>
        <dbReference type="Pfam" id="PF05362"/>
    </source>
</evidence>
<accession>U5L7C8</accession>
<dbReference type="PATRIC" id="fig|1367477.3.peg.1229"/>
<dbReference type="EMBL" id="CP006643">
    <property type="protein sequence ID" value="AGX03243.1"/>
    <property type="molecule type" value="Genomic_DNA"/>
</dbReference>
<organism evidence="3 4">
    <name type="scientific">Bacillus infantis NRRL B-14911</name>
    <dbReference type="NCBI Taxonomy" id="1367477"/>
    <lineage>
        <taxon>Bacteria</taxon>
        <taxon>Bacillati</taxon>
        <taxon>Bacillota</taxon>
        <taxon>Bacilli</taxon>
        <taxon>Bacillales</taxon>
        <taxon>Bacillaceae</taxon>
        <taxon>Bacillus</taxon>
    </lineage>
</organism>
<reference evidence="3 4" key="1">
    <citation type="submission" date="2013-07" db="EMBL/GenBank/DDBJ databases">
        <title>Complete genome sequence of Bacillus infantis NRRL B-14911 that has potential to induce cardiac disease by antigenic mimicry.</title>
        <authorList>
            <person name="Massilamany C."/>
            <person name="Smith T.P.L."/>
            <person name="Loy J.D."/>
            <person name="Barletta R."/>
            <person name="Reddy J."/>
        </authorList>
    </citation>
    <scope>NUCLEOTIDE SEQUENCE [LARGE SCALE GENOMIC DNA]</scope>
    <source>
        <strain evidence="3 4">NRRL B-14911</strain>
    </source>
</reference>
<dbReference type="Proteomes" id="UP000017805">
    <property type="component" value="Chromosome"/>
</dbReference>
<sequence length="295" mass="33132">MYKTGVIAGIMTFLFYIVFLLLYLLEVINEYAFVFMLFLLLVILLNLWFVFRQKRKNRIQITVSAFLLFLLFCYELPLLLVALSSPPSHVAYAYQEPNEALKGSGIFSVGVAEFTLKNQNSEQDAKKILAAQGVDVLSVAEVDHKVRYDSKNRQLLKWLHLQKEPLLQMEENAAEYLGKEDDWLRRFIQQPDIAGNSAGLSLALSGLIKEGLLENRLPVAVTGAINEHGEVSYVGLIKEKILIAERSGFLYLIIPSENAEEAAAIQKESSRKIEIIDVSHVDEAVEAIGRLNDGG</sequence>
<dbReference type="InterPro" id="IPR014721">
    <property type="entry name" value="Ribsml_uS5_D2-typ_fold_subgr"/>
</dbReference>
<keyword evidence="4" id="KW-1185">Reference proteome</keyword>
<dbReference type="GO" id="GO:0006508">
    <property type="term" value="P:proteolysis"/>
    <property type="evidence" value="ECO:0007669"/>
    <property type="project" value="InterPro"/>
</dbReference>
<name>U5L7C8_9BACI</name>
<dbReference type="PANTHER" id="PTHR10046">
    <property type="entry name" value="ATP DEPENDENT LON PROTEASE FAMILY MEMBER"/>
    <property type="match status" value="1"/>
</dbReference>
<dbReference type="OrthoDB" id="2740268at2"/>
<feature type="transmembrane region" description="Helical" evidence="1">
    <location>
        <begin position="63"/>
        <end position="83"/>
    </location>
</feature>
<dbReference type="SUPFAM" id="SSF54211">
    <property type="entry name" value="Ribosomal protein S5 domain 2-like"/>
    <property type="match status" value="1"/>
</dbReference>
<feature type="transmembrane region" description="Helical" evidence="1">
    <location>
        <begin position="31"/>
        <end position="51"/>
    </location>
</feature>
<feature type="transmembrane region" description="Helical" evidence="1">
    <location>
        <begin position="7"/>
        <end position="25"/>
    </location>
</feature>
<proteinExistence type="predicted"/>
<dbReference type="RefSeq" id="WP_009795133.1">
    <property type="nucleotide sequence ID" value="NC_022524.1"/>
</dbReference>
<feature type="domain" description="Lon proteolytic" evidence="2">
    <location>
        <begin position="195"/>
        <end position="286"/>
    </location>
</feature>
<dbReference type="Gene3D" id="3.30.230.10">
    <property type="match status" value="1"/>
</dbReference>
<gene>
    <name evidence="3" type="ORF">N288_06550</name>
</gene>
<dbReference type="GO" id="GO:0004252">
    <property type="term" value="F:serine-type endopeptidase activity"/>
    <property type="evidence" value="ECO:0007669"/>
    <property type="project" value="InterPro"/>
</dbReference>
<dbReference type="GO" id="GO:0030163">
    <property type="term" value="P:protein catabolic process"/>
    <property type="evidence" value="ECO:0007669"/>
    <property type="project" value="InterPro"/>
</dbReference>
<dbReference type="InterPro" id="IPR027065">
    <property type="entry name" value="Lon_Prtase"/>
</dbReference>
<dbReference type="Pfam" id="PF05362">
    <property type="entry name" value="Lon_C"/>
    <property type="match status" value="1"/>
</dbReference>
<evidence type="ECO:0000313" key="4">
    <source>
        <dbReference type="Proteomes" id="UP000017805"/>
    </source>
</evidence>
<protein>
    <recommendedName>
        <fullName evidence="2">Lon proteolytic domain-containing protein</fullName>
    </recommendedName>
</protein>
<keyword evidence="1" id="KW-0472">Membrane</keyword>
<dbReference type="GO" id="GO:0004176">
    <property type="term" value="F:ATP-dependent peptidase activity"/>
    <property type="evidence" value="ECO:0007669"/>
    <property type="project" value="InterPro"/>
</dbReference>
<dbReference type="STRING" id="1367477.N288_06550"/>